<gene>
    <name evidence="9" type="ORF">TVAG_075390</name>
</gene>
<dbReference type="PANTHER" id="PTHR11073">
    <property type="entry name" value="CALRETICULIN AND CALNEXIN"/>
    <property type="match status" value="1"/>
</dbReference>
<dbReference type="Gene3D" id="2.10.250.10">
    <property type="entry name" value="Calreticulin/calnexin, P domain"/>
    <property type="match status" value="1"/>
</dbReference>
<dbReference type="GO" id="GO:0005789">
    <property type="term" value="C:endoplasmic reticulum membrane"/>
    <property type="evidence" value="ECO:0000318"/>
    <property type="project" value="GO_Central"/>
</dbReference>
<dbReference type="Pfam" id="PF00262">
    <property type="entry name" value="Calreticulin"/>
    <property type="match status" value="1"/>
</dbReference>
<dbReference type="GO" id="GO:0036503">
    <property type="term" value="P:ERAD pathway"/>
    <property type="evidence" value="ECO:0000318"/>
    <property type="project" value="GO_Central"/>
</dbReference>
<keyword evidence="4 8" id="KW-0256">Endoplasmic reticulum</keyword>
<reference evidence="9" key="2">
    <citation type="journal article" date="2007" name="Science">
        <title>Draft genome sequence of the sexually transmitted pathogen Trichomonas vaginalis.</title>
        <authorList>
            <person name="Carlton J.M."/>
            <person name="Hirt R.P."/>
            <person name="Silva J.C."/>
            <person name="Delcher A.L."/>
            <person name="Schatz M."/>
            <person name="Zhao Q."/>
            <person name="Wortman J.R."/>
            <person name="Bidwell S.L."/>
            <person name="Alsmark U.C.M."/>
            <person name="Besteiro S."/>
            <person name="Sicheritz-Ponten T."/>
            <person name="Noel C.J."/>
            <person name="Dacks J.B."/>
            <person name="Foster P.G."/>
            <person name="Simillion C."/>
            <person name="Van de Peer Y."/>
            <person name="Miranda-Saavedra D."/>
            <person name="Barton G.J."/>
            <person name="Westrop G.D."/>
            <person name="Mueller S."/>
            <person name="Dessi D."/>
            <person name="Fiori P.L."/>
            <person name="Ren Q."/>
            <person name="Paulsen I."/>
            <person name="Zhang H."/>
            <person name="Bastida-Corcuera F.D."/>
            <person name="Simoes-Barbosa A."/>
            <person name="Brown M.T."/>
            <person name="Hayes R.D."/>
            <person name="Mukherjee M."/>
            <person name="Okumura C.Y."/>
            <person name="Schneider R."/>
            <person name="Smith A.J."/>
            <person name="Vanacova S."/>
            <person name="Villalvazo M."/>
            <person name="Haas B.J."/>
            <person name="Pertea M."/>
            <person name="Feldblyum T.V."/>
            <person name="Utterback T.R."/>
            <person name="Shu C.L."/>
            <person name="Osoegawa K."/>
            <person name="de Jong P.J."/>
            <person name="Hrdy I."/>
            <person name="Horvathova L."/>
            <person name="Zubacova Z."/>
            <person name="Dolezal P."/>
            <person name="Malik S.B."/>
            <person name="Logsdon J.M. Jr."/>
            <person name="Henze K."/>
            <person name="Gupta A."/>
            <person name="Wang C.C."/>
            <person name="Dunne R.L."/>
            <person name="Upcroft J.A."/>
            <person name="Upcroft P."/>
            <person name="White O."/>
            <person name="Salzberg S.L."/>
            <person name="Tang P."/>
            <person name="Chiu C.-H."/>
            <person name="Lee Y.-S."/>
            <person name="Embley T.M."/>
            <person name="Coombs G.H."/>
            <person name="Mottram J.C."/>
            <person name="Tachezy J."/>
            <person name="Fraser-Liggett C.M."/>
            <person name="Johnson P.J."/>
        </authorList>
    </citation>
    <scope>NUCLEOTIDE SEQUENCE [LARGE SCALE GENOMIC DNA]</scope>
    <source>
        <strain evidence="9">G3</strain>
    </source>
</reference>
<evidence type="ECO:0000256" key="8">
    <source>
        <dbReference type="RuleBase" id="RU362126"/>
    </source>
</evidence>
<proteinExistence type="inferred from homology"/>
<dbReference type="InterPro" id="IPR013320">
    <property type="entry name" value="ConA-like_dom_sf"/>
</dbReference>
<dbReference type="SUPFAM" id="SSF49899">
    <property type="entry name" value="Concanavalin A-like lectins/glucanases"/>
    <property type="match status" value="1"/>
</dbReference>
<sequence>MIFFSLFVAKIPPCQPPKLPPGVFVFEPFNTLEYPKNWSRTAVKGFDGQMAIYDLAEPKTCKIDRALVMKDGKKKYAFSRYLNQRLINYNKTVILQYEYRFPRYLSLSSGYIKLYDEFSGFHPNNLSEKTTPTLIFGPEFKYFSGKIHLKFVYQNKLSRVYEEHVLKNPPAIYLDGLNHLLTLMLKPDETFTIFYDGEPYFNGSLLTDFEPPFGGHEIIPDPDDIKPKDWDEREMIVDETAVKPADWDDNAKPVIKDPSTQPPEGWLVDEQPFIPDPSATKPKDWDDNLFGEFIPPIIPNPKCHAPGVVGCGHWEPSYIKNPNYRGIWKKPLIKNPNYKGKWVQKRIPNKYHYKPSNPHFMPPITGIGFELWTQDGGLAFKNVLLKTGEEGLNETFFHNFKLRKEYQRNPPDYDPKVDEHTMEDLNTLFGHRHHHH</sequence>
<protein>
    <submittedName>
        <fullName evidence="9">Calreticulin family protein</fullName>
    </submittedName>
</protein>
<reference evidence="9" key="1">
    <citation type="submission" date="2006-10" db="EMBL/GenBank/DDBJ databases">
        <authorList>
            <person name="Amadeo P."/>
            <person name="Zhao Q."/>
            <person name="Wortman J."/>
            <person name="Fraser-Liggett C."/>
            <person name="Carlton J."/>
        </authorList>
    </citation>
    <scope>NUCLEOTIDE SEQUENCE</scope>
    <source>
        <strain evidence="9">G3</strain>
    </source>
</reference>
<keyword evidence="3" id="KW-0812">Transmembrane</keyword>
<evidence type="ECO:0000256" key="4">
    <source>
        <dbReference type="ARBA" id="ARBA00022824"/>
    </source>
</evidence>
<evidence type="ECO:0000256" key="1">
    <source>
        <dbReference type="ARBA" id="ARBA00004389"/>
    </source>
</evidence>
<keyword evidence="7 8" id="KW-0143">Chaperone</keyword>
<evidence type="ECO:0000313" key="9">
    <source>
        <dbReference type="EMBL" id="EAX96733.1"/>
    </source>
</evidence>
<dbReference type="RefSeq" id="XP_001309663.1">
    <property type="nucleotide sequence ID" value="XM_001309662.1"/>
</dbReference>
<dbReference type="EMBL" id="DS113746">
    <property type="protein sequence ID" value="EAX96733.1"/>
    <property type="molecule type" value="Genomic_DNA"/>
</dbReference>
<dbReference type="STRING" id="5722.A2FEE6"/>
<keyword evidence="10" id="KW-1185">Reference proteome</keyword>
<dbReference type="VEuPathDB" id="TrichDB:TVAG_075390"/>
<name>A2FEE6_TRIV3</name>
<organism evidence="9 10">
    <name type="scientific">Trichomonas vaginalis (strain ATCC PRA-98 / G3)</name>
    <dbReference type="NCBI Taxonomy" id="412133"/>
    <lineage>
        <taxon>Eukaryota</taxon>
        <taxon>Metamonada</taxon>
        <taxon>Parabasalia</taxon>
        <taxon>Trichomonadida</taxon>
        <taxon>Trichomonadidae</taxon>
        <taxon>Trichomonas</taxon>
    </lineage>
</organism>
<dbReference type="eggNOG" id="KOG0675">
    <property type="taxonomic scope" value="Eukaryota"/>
</dbReference>
<dbReference type="SMR" id="A2FEE6"/>
<dbReference type="InterPro" id="IPR001580">
    <property type="entry name" value="Calret/calnex"/>
</dbReference>
<dbReference type="OrthoDB" id="1938156at2759"/>
<comment type="subcellular location">
    <subcellularLocation>
        <location evidence="1">Endoplasmic reticulum membrane</location>
        <topology evidence="1">Single-pass membrane protein</topology>
    </subcellularLocation>
</comment>
<evidence type="ECO:0000256" key="2">
    <source>
        <dbReference type="ARBA" id="ARBA00010983"/>
    </source>
</evidence>
<evidence type="ECO:0000256" key="6">
    <source>
        <dbReference type="ARBA" id="ARBA00023136"/>
    </source>
</evidence>
<dbReference type="Gene3D" id="2.60.120.200">
    <property type="match status" value="1"/>
</dbReference>
<dbReference type="VEuPathDB" id="TrichDB:TVAGG3_0568560"/>
<dbReference type="InterPro" id="IPR009033">
    <property type="entry name" value="Calreticulin/calnexin_P_dom_sf"/>
</dbReference>
<evidence type="ECO:0000313" key="10">
    <source>
        <dbReference type="Proteomes" id="UP000001542"/>
    </source>
</evidence>
<dbReference type="FunFam" id="2.10.250.10:FF:000001">
    <property type="entry name" value="Calnexin homolog"/>
    <property type="match status" value="1"/>
</dbReference>
<dbReference type="Proteomes" id="UP000001542">
    <property type="component" value="Unassembled WGS sequence"/>
</dbReference>
<dbReference type="PRINTS" id="PR00626">
    <property type="entry name" value="CALRETICULIN"/>
</dbReference>
<dbReference type="SUPFAM" id="SSF63887">
    <property type="entry name" value="P-domain of calnexin/calreticulin"/>
    <property type="match status" value="1"/>
</dbReference>
<comment type="similarity">
    <text evidence="2 8">Belongs to the calreticulin family.</text>
</comment>
<dbReference type="AlphaFoldDB" id="A2FEE6"/>
<accession>A2FEE6</accession>
<dbReference type="PANTHER" id="PTHR11073:SF1">
    <property type="entry name" value="CALNEXIN 14D-RELATED"/>
    <property type="match status" value="1"/>
</dbReference>
<evidence type="ECO:0000256" key="3">
    <source>
        <dbReference type="ARBA" id="ARBA00022692"/>
    </source>
</evidence>
<dbReference type="GO" id="GO:0006457">
    <property type="term" value="P:protein folding"/>
    <property type="evidence" value="ECO:0000318"/>
    <property type="project" value="GO_Central"/>
</dbReference>
<keyword evidence="6" id="KW-0472">Membrane</keyword>
<dbReference type="KEGG" id="tva:4754507"/>
<dbReference type="GO" id="GO:0051082">
    <property type="term" value="F:unfolded protein binding"/>
    <property type="evidence" value="ECO:0007669"/>
    <property type="project" value="InterPro"/>
</dbReference>
<keyword evidence="5" id="KW-1133">Transmembrane helix</keyword>
<evidence type="ECO:0000256" key="5">
    <source>
        <dbReference type="ARBA" id="ARBA00022989"/>
    </source>
</evidence>
<evidence type="ECO:0000256" key="7">
    <source>
        <dbReference type="ARBA" id="ARBA00023186"/>
    </source>
</evidence>
<dbReference type="GO" id="GO:0005509">
    <property type="term" value="F:calcium ion binding"/>
    <property type="evidence" value="ECO:0000318"/>
    <property type="project" value="GO_Central"/>
</dbReference>
<dbReference type="InParanoid" id="A2FEE6"/>